<sequence length="183" mass="19463">MTDHGVALVARALAAATGPAFHPTTRRPARPVDGPDLPASLRHWLAHDTTLFDPDLPPAPRLPLGDLVQQELGEPWGELFGPLSARFAACVLLPGGTDSRRVLALGRPDEAGESPVLAIDCDDLPFIGLMYPGFDVYAAVACGVLRTTPDGYLWPAGDRAYGPRARFHAEASLGGSTSLRFPF</sequence>
<reference evidence="1" key="1">
    <citation type="submission" date="2021-04" db="EMBL/GenBank/DDBJ databases">
        <title>Dactylosporangium aurantiacum NRRL B-8018 full assembly.</title>
        <authorList>
            <person name="Hartkoorn R.C."/>
            <person name="Beaudoing E."/>
            <person name="Hot D."/>
        </authorList>
    </citation>
    <scope>NUCLEOTIDE SEQUENCE</scope>
    <source>
        <strain evidence="1">NRRL B-8018</strain>
    </source>
</reference>
<accession>A0A9Q9IDP7</accession>
<dbReference type="OrthoDB" id="317332at2"/>
<dbReference type="KEGG" id="daur:Daura_32990"/>
<dbReference type="AlphaFoldDB" id="A0A9Q9IDP7"/>
<protein>
    <submittedName>
        <fullName evidence="1">Uncharacterized protein</fullName>
    </submittedName>
</protein>
<gene>
    <name evidence="1" type="ORF">Daura_32990</name>
</gene>
<evidence type="ECO:0000313" key="1">
    <source>
        <dbReference type="EMBL" id="UWZ51544.1"/>
    </source>
</evidence>
<evidence type="ECO:0000313" key="2">
    <source>
        <dbReference type="Proteomes" id="UP001058003"/>
    </source>
</evidence>
<dbReference type="Proteomes" id="UP001058003">
    <property type="component" value="Chromosome"/>
</dbReference>
<dbReference type="RefSeq" id="WP_052386665.1">
    <property type="nucleotide sequence ID" value="NZ_CP073767.1"/>
</dbReference>
<name>A0A9Q9IDP7_9ACTN</name>
<keyword evidence="2" id="KW-1185">Reference proteome</keyword>
<proteinExistence type="predicted"/>
<organism evidence="1 2">
    <name type="scientific">Dactylosporangium aurantiacum</name>
    <dbReference type="NCBI Taxonomy" id="35754"/>
    <lineage>
        <taxon>Bacteria</taxon>
        <taxon>Bacillati</taxon>
        <taxon>Actinomycetota</taxon>
        <taxon>Actinomycetes</taxon>
        <taxon>Micromonosporales</taxon>
        <taxon>Micromonosporaceae</taxon>
        <taxon>Dactylosporangium</taxon>
    </lineage>
</organism>
<dbReference type="EMBL" id="CP073767">
    <property type="protein sequence ID" value="UWZ51544.1"/>
    <property type="molecule type" value="Genomic_DNA"/>
</dbReference>